<name>A0A9W8ZV13_9AGAR</name>
<protein>
    <submittedName>
        <fullName evidence="1">Uncharacterized protein</fullName>
    </submittedName>
</protein>
<feature type="non-terminal residue" evidence="1">
    <location>
        <position position="1"/>
    </location>
</feature>
<organism evidence="1 2">
    <name type="scientific">Lentinula lateritia</name>
    <dbReference type="NCBI Taxonomy" id="40482"/>
    <lineage>
        <taxon>Eukaryota</taxon>
        <taxon>Fungi</taxon>
        <taxon>Dikarya</taxon>
        <taxon>Basidiomycota</taxon>
        <taxon>Agaricomycotina</taxon>
        <taxon>Agaricomycetes</taxon>
        <taxon>Agaricomycetidae</taxon>
        <taxon>Agaricales</taxon>
        <taxon>Marasmiineae</taxon>
        <taxon>Omphalotaceae</taxon>
        <taxon>Lentinula</taxon>
    </lineage>
</organism>
<comment type="caution">
    <text evidence="1">The sequence shown here is derived from an EMBL/GenBank/DDBJ whole genome shotgun (WGS) entry which is preliminary data.</text>
</comment>
<accession>A0A9W8ZV13</accession>
<proteinExistence type="predicted"/>
<evidence type="ECO:0000313" key="1">
    <source>
        <dbReference type="EMBL" id="KAJ4466904.1"/>
    </source>
</evidence>
<evidence type="ECO:0000313" key="2">
    <source>
        <dbReference type="Proteomes" id="UP001150238"/>
    </source>
</evidence>
<dbReference type="AlphaFoldDB" id="A0A9W8ZV13"/>
<sequence length="279" mass="31931">SVPLVDAEHRVMVCMLNGPDDPGYQQAVEEMTESILKASEETDWQKKEKRHKRGRFPALARGISYGKGQHEPMRLVGDRQPMMEELFEKTCFERVAGFQNAAFATWYPKNYAEHVRLNAQLDAKLPHLRRNFKNSVYLCMTVNFGPSTWTHIHTDSKNDVRVPCAITTGGKYDYKQSGHLILWDFKLILEFPPGATILLPSALIRHSNLPLADGETRVSVTQYTAGGIRRWLEYGGRTEDEFRTQDPQGFAHTWAKRHEGWTQGLNLFSTLDELKSCTF</sequence>
<dbReference type="EMBL" id="JANVFS010000043">
    <property type="protein sequence ID" value="KAJ4466904.1"/>
    <property type="molecule type" value="Genomic_DNA"/>
</dbReference>
<reference evidence="1" key="1">
    <citation type="submission" date="2022-08" db="EMBL/GenBank/DDBJ databases">
        <authorList>
            <consortium name="DOE Joint Genome Institute"/>
            <person name="Min B."/>
            <person name="Riley R."/>
            <person name="Sierra-Patev S."/>
            <person name="Naranjo-Ortiz M."/>
            <person name="Looney B."/>
            <person name="Konkel Z."/>
            <person name="Slot J.C."/>
            <person name="Sakamoto Y."/>
            <person name="Steenwyk J.L."/>
            <person name="Rokas A."/>
            <person name="Carro J."/>
            <person name="Camarero S."/>
            <person name="Ferreira P."/>
            <person name="Molpeceres G."/>
            <person name="Ruiz-Duenas F.J."/>
            <person name="Serrano A."/>
            <person name="Henrissat B."/>
            <person name="Drula E."/>
            <person name="Hughes K.W."/>
            <person name="Mata J.L."/>
            <person name="Ishikawa N.K."/>
            <person name="Vargas-Isla R."/>
            <person name="Ushijima S."/>
            <person name="Smith C.A."/>
            <person name="Ahrendt S."/>
            <person name="Andreopoulos W."/>
            <person name="He G."/>
            <person name="Labutti K."/>
            <person name="Lipzen A."/>
            <person name="Ng V."/>
            <person name="Sandor L."/>
            <person name="Barry K."/>
            <person name="Martinez A.T."/>
            <person name="Xiao Y."/>
            <person name="Gibbons J.G."/>
            <person name="Terashima K."/>
            <person name="Hibbett D.S."/>
            <person name="Grigoriev I.V."/>
        </authorList>
    </citation>
    <scope>NUCLEOTIDE SEQUENCE</scope>
    <source>
        <strain evidence="1">Sp2 HRB7682 ss15</strain>
    </source>
</reference>
<gene>
    <name evidence="1" type="ORF">C8J55DRAFT_439195</name>
</gene>
<dbReference type="Gene3D" id="3.60.130.30">
    <property type="match status" value="1"/>
</dbReference>
<dbReference type="Proteomes" id="UP001150238">
    <property type="component" value="Unassembled WGS sequence"/>
</dbReference>
<reference evidence="1" key="2">
    <citation type="journal article" date="2023" name="Proc. Natl. Acad. Sci. U.S.A.">
        <title>A global phylogenomic analysis of the shiitake genus Lentinula.</title>
        <authorList>
            <person name="Sierra-Patev S."/>
            <person name="Min B."/>
            <person name="Naranjo-Ortiz M."/>
            <person name="Looney B."/>
            <person name="Konkel Z."/>
            <person name="Slot J.C."/>
            <person name="Sakamoto Y."/>
            <person name="Steenwyk J.L."/>
            <person name="Rokas A."/>
            <person name="Carro J."/>
            <person name="Camarero S."/>
            <person name="Ferreira P."/>
            <person name="Molpeceres G."/>
            <person name="Ruiz-Duenas F.J."/>
            <person name="Serrano A."/>
            <person name="Henrissat B."/>
            <person name="Drula E."/>
            <person name="Hughes K.W."/>
            <person name="Mata J.L."/>
            <person name="Ishikawa N.K."/>
            <person name="Vargas-Isla R."/>
            <person name="Ushijima S."/>
            <person name="Smith C.A."/>
            <person name="Donoghue J."/>
            <person name="Ahrendt S."/>
            <person name="Andreopoulos W."/>
            <person name="He G."/>
            <person name="LaButti K."/>
            <person name="Lipzen A."/>
            <person name="Ng V."/>
            <person name="Riley R."/>
            <person name="Sandor L."/>
            <person name="Barry K."/>
            <person name="Martinez A.T."/>
            <person name="Xiao Y."/>
            <person name="Gibbons J.G."/>
            <person name="Terashima K."/>
            <person name="Grigoriev I.V."/>
            <person name="Hibbett D."/>
        </authorList>
    </citation>
    <scope>NUCLEOTIDE SEQUENCE</scope>
    <source>
        <strain evidence="1">Sp2 HRB7682 ss15</strain>
    </source>
</reference>